<dbReference type="GO" id="GO:0000271">
    <property type="term" value="P:polysaccharide biosynthetic process"/>
    <property type="evidence" value="ECO:0007669"/>
    <property type="project" value="TreeGrafter"/>
</dbReference>
<dbReference type="Gene3D" id="3.40.640.10">
    <property type="entry name" value="Type I PLP-dependent aspartate aminotransferase-like (Major domain)"/>
    <property type="match status" value="1"/>
</dbReference>
<organism evidence="1">
    <name type="scientific">viral metagenome</name>
    <dbReference type="NCBI Taxonomy" id="1070528"/>
    <lineage>
        <taxon>unclassified sequences</taxon>
        <taxon>metagenomes</taxon>
        <taxon>organismal metagenomes</taxon>
    </lineage>
</organism>
<evidence type="ECO:0000313" key="1">
    <source>
        <dbReference type="EMBL" id="QHS96420.1"/>
    </source>
</evidence>
<dbReference type="InterPro" id="IPR015424">
    <property type="entry name" value="PyrdxlP-dep_Trfase"/>
</dbReference>
<accession>A0A6C0BWE1</accession>
<dbReference type="GO" id="GO:0008483">
    <property type="term" value="F:transaminase activity"/>
    <property type="evidence" value="ECO:0007669"/>
    <property type="project" value="TreeGrafter"/>
</dbReference>
<dbReference type="InterPro" id="IPR015422">
    <property type="entry name" value="PyrdxlP-dep_Trfase_small"/>
</dbReference>
<dbReference type="Pfam" id="PF01041">
    <property type="entry name" value="DegT_DnrJ_EryC1"/>
    <property type="match status" value="1"/>
</dbReference>
<protein>
    <recommendedName>
        <fullName evidence="2">DegT/DnrJ/EryC1/StrS aminotransferase family protein</fullName>
    </recommendedName>
</protein>
<dbReference type="Gene3D" id="3.90.1150.10">
    <property type="entry name" value="Aspartate Aminotransferase, domain 1"/>
    <property type="match status" value="1"/>
</dbReference>
<reference evidence="1" key="1">
    <citation type="journal article" date="2020" name="Nature">
        <title>Giant virus diversity and host interactions through global metagenomics.</title>
        <authorList>
            <person name="Schulz F."/>
            <person name="Roux S."/>
            <person name="Paez-Espino D."/>
            <person name="Jungbluth S."/>
            <person name="Walsh D.A."/>
            <person name="Denef V.J."/>
            <person name="McMahon K.D."/>
            <person name="Konstantinidis K.T."/>
            <person name="Eloe-Fadrosh E.A."/>
            <person name="Kyrpides N.C."/>
            <person name="Woyke T."/>
        </authorList>
    </citation>
    <scope>NUCLEOTIDE SEQUENCE</scope>
    <source>
        <strain evidence="1">GVMAG-M-3300020166-18</strain>
    </source>
</reference>
<dbReference type="SUPFAM" id="SSF53383">
    <property type="entry name" value="PLP-dependent transferases"/>
    <property type="match status" value="1"/>
</dbReference>
<sequence length="394" mass="45642">MAIRESNNDIQLFKVFMDPGVTEPLNEVILSGKLSQYEKVTEFEKHLSAYIGNSNLLTMNSATSALHLAYHLLKSPIPELKFPGLDLNDEVLTTPLTCVATNWPILANNLKIKWVDINKNLNLDIIDLKQKLSKKTKIISIVHWGGYPANLDELKDVQRYCEEKFGFRPIIIEDCAHSFGAEYKGQKLGNHGNIVIYSFQAIKHLTCGDGGLLVLPIKELYERGKLLRWFGISRETKNKQKDFKVEDNIKEYGFKFHMNDINATIGLHNLPFSVENLRIHRDNASYYLKEFNDINCVELLETNLNINAAWWTFTFFINNLNEFISFMKKKNINVSQVHGRNDNHDTVSEFKVKLPNLDKILERLICIPVGWWITHDDRKYIVQCIKEWDKLLEK</sequence>
<evidence type="ECO:0008006" key="2">
    <source>
        <dbReference type="Google" id="ProtNLM"/>
    </source>
</evidence>
<dbReference type="PANTHER" id="PTHR30244">
    <property type="entry name" value="TRANSAMINASE"/>
    <property type="match status" value="1"/>
</dbReference>
<dbReference type="EMBL" id="MN739271">
    <property type="protein sequence ID" value="QHS96420.1"/>
    <property type="molecule type" value="Genomic_DNA"/>
</dbReference>
<dbReference type="AlphaFoldDB" id="A0A6C0BWE1"/>
<dbReference type="PANTHER" id="PTHR30244:SF34">
    <property type="entry name" value="DTDP-4-AMINO-4,6-DIDEOXYGALACTOSE TRANSAMINASE"/>
    <property type="match status" value="1"/>
</dbReference>
<dbReference type="GO" id="GO:0030170">
    <property type="term" value="F:pyridoxal phosphate binding"/>
    <property type="evidence" value="ECO:0007669"/>
    <property type="project" value="TreeGrafter"/>
</dbReference>
<dbReference type="InterPro" id="IPR000653">
    <property type="entry name" value="DegT/StrS_aminotransferase"/>
</dbReference>
<dbReference type="InterPro" id="IPR015421">
    <property type="entry name" value="PyrdxlP-dep_Trfase_major"/>
</dbReference>
<dbReference type="PIRSF" id="PIRSF000390">
    <property type="entry name" value="PLP_StrS"/>
    <property type="match status" value="1"/>
</dbReference>
<name>A0A6C0BWE1_9ZZZZ</name>
<proteinExistence type="predicted"/>